<dbReference type="SUPFAM" id="SSF53448">
    <property type="entry name" value="Nucleotide-diphospho-sugar transferases"/>
    <property type="match status" value="1"/>
</dbReference>
<evidence type="ECO:0000313" key="8">
    <source>
        <dbReference type="EMBL" id="PWN37957.1"/>
    </source>
</evidence>
<dbReference type="InterPro" id="IPR049577">
    <property type="entry name" value="GMPP_N"/>
</dbReference>
<proteinExistence type="predicted"/>
<protein>
    <recommendedName>
        <fullName evidence="10">Mannose-1-phosphate guanylyltransferase</fullName>
    </recommendedName>
</protein>
<evidence type="ECO:0000313" key="9">
    <source>
        <dbReference type="Proteomes" id="UP000245771"/>
    </source>
</evidence>
<keyword evidence="1" id="KW-0808">Transferase</keyword>
<name>A0A316VJU7_9BASI</name>
<reference evidence="8 9" key="1">
    <citation type="journal article" date="2018" name="Mol. Biol. Evol.">
        <title>Broad Genomic Sampling Reveals a Smut Pathogenic Ancestry of the Fungal Clade Ustilaginomycotina.</title>
        <authorList>
            <person name="Kijpornyongpan T."/>
            <person name="Mondo S.J."/>
            <person name="Barry K."/>
            <person name="Sandor L."/>
            <person name="Lee J."/>
            <person name="Lipzen A."/>
            <person name="Pangilinan J."/>
            <person name="LaButti K."/>
            <person name="Hainaut M."/>
            <person name="Henrissat B."/>
            <person name="Grigoriev I.V."/>
            <person name="Spatafora J.W."/>
            <person name="Aime M.C."/>
        </authorList>
    </citation>
    <scope>NUCLEOTIDE SEQUENCE [LARGE SCALE GENOMIC DNA]</scope>
    <source>
        <strain evidence="8 9">MCA 3882</strain>
    </source>
</reference>
<evidence type="ECO:0000256" key="5">
    <source>
        <dbReference type="SAM" id="MobiDB-lite"/>
    </source>
</evidence>
<dbReference type="EMBL" id="KZ819602">
    <property type="protein sequence ID" value="PWN37957.1"/>
    <property type="molecule type" value="Genomic_DNA"/>
</dbReference>
<dbReference type="GO" id="GO:0009298">
    <property type="term" value="P:GDP-mannose biosynthetic process"/>
    <property type="evidence" value="ECO:0007669"/>
    <property type="project" value="TreeGrafter"/>
</dbReference>
<feature type="compositionally biased region" description="Polar residues" evidence="5">
    <location>
        <begin position="99"/>
        <end position="118"/>
    </location>
</feature>
<dbReference type="Pfam" id="PF00483">
    <property type="entry name" value="NTP_transferase"/>
    <property type="match status" value="1"/>
</dbReference>
<dbReference type="GeneID" id="37020149"/>
<dbReference type="Proteomes" id="UP000245771">
    <property type="component" value="Unassembled WGS sequence"/>
</dbReference>
<dbReference type="AlphaFoldDB" id="A0A316VJU7"/>
<dbReference type="SUPFAM" id="SSF159283">
    <property type="entry name" value="Guanosine diphospho-D-mannose pyrophosphorylase/mannose-6-phosphate isomerase linker domain"/>
    <property type="match status" value="1"/>
</dbReference>
<organism evidence="8 9">
    <name type="scientific">Meira miltonrushii</name>
    <dbReference type="NCBI Taxonomy" id="1280837"/>
    <lineage>
        <taxon>Eukaryota</taxon>
        <taxon>Fungi</taxon>
        <taxon>Dikarya</taxon>
        <taxon>Basidiomycota</taxon>
        <taxon>Ustilaginomycotina</taxon>
        <taxon>Exobasidiomycetes</taxon>
        <taxon>Exobasidiales</taxon>
        <taxon>Brachybasidiaceae</taxon>
        <taxon>Meira</taxon>
    </lineage>
</organism>
<keyword evidence="4" id="KW-0342">GTP-binding</keyword>
<accession>A0A316VJU7</accession>
<dbReference type="GO" id="GO:0005525">
    <property type="term" value="F:GTP binding"/>
    <property type="evidence" value="ECO:0007669"/>
    <property type="project" value="UniProtKB-KW"/>
</dbReference>
<keyword evidence="9" id="KW-1185">Reference proteome</keyword>
<dbReference type="PANTHER" id="PTHR46390:SF1">
    <property type="entry name" value="MANNOSE-1-PHOSPHATE GUANYLYLTRANSFERASE"/>
    <property type="match status" value="1"/>
</dbReference>
<keyword evidence="3" id="KW-0547">Nucleotide-binding</keyword>
<evidence type="ECO:0000256" key="1">
    <source>
        <dbReference type="ARBA" id="ARBA00022679"/>
    </source>
</evidence>
<feature type="region of interest" description="Disordered" evidence="5">
    <location>
        <begin position="77"/>
        <end position="118"/>
    </location>
</feature>
<dbReference type="GO" id="GO:0004475">
    <property type="term" value="F:mannose-1-phosphate guanylyltransferase (GTP) activity"/>
    <property type="evidence" value="ECO:0007669"/>
    <property type="project" value="InterPro"/>
</dbReference>
<keyword evidence="2" id="KW-0548">Nucleotidyltransferase</keyword>
<evidence type="ECO:0000256" key="2">
    <source>
        <dbReference type="ARBA" id="ARBA00022695"/>
    </source>
</evidence>
<gene>
    <name evidence="8" type="ORF">FA14DRAFT_159753</name>
</gene>
<dbReference type="FunFam" id="3.90.550.10:FF:000046">
    <property type="entry name" value="Mannose-1-phosphate guanylyltransferase (GDP)"/>
    <property type="match status" value="1"/>
</dbReference>
<evidence type="ECO:0000259" key="7">
    <source>
        <dbReference type="Pfam" id="PF22640"/>
    </source>
</evidence>
<dbReference type="CDD" id="cd02509">
    <property type="entry name" value="GDP-M1P_Guanylyltransferase"/>
    <property type="match status" value="1"/>
</dbReference>
<evidence type="ECO:0000259" key="6">
    <source>
        <dbReference type="Pfam" id="PF00483"/>
    </source>
</evidence>
<feature type="region of interest" description="Disordered" evidence="5">
    <location>
        <begin position="1"/>
        <end position="49"/>
    </location>
</feature>
<feature type="compositionally biased region" description="Polar residues" evidence="5">
    <location>
        <begin position="1"/>
        <end position="21"/>
    </location>
</feature>
<sequence length="510" mass="54020">MTSSQDFSSLEGGSSNDSTNALRFLNPASARRTDSPSGTAPPASNSDDRSALAQILNGIADMQRELSRLHIRMDSIEDRNTGMSPAPSPHIRPRPIARQLSSRSIRSTSPDKLASIPSSTTPAHLAQLVNGVSAQPAPILAKEPDLNMWCVVPAGGAGTRLWPLSRESYPKFLLDLVGQGRTLLQSTWDRLLPLSGARQMIIVTGDAHVDGVLDQLPDLPDSNVLAEPSPKESMAAIGLAAAVLLKRDPEAVLGSFAADHIISGRDAFESAVREAVAVARSGYLVTIGIAPSHPSTGFGYIKLGSPLNVQKAPNARIVTEFKEKPDARTASAYLATGNYRWNGGMFVVKAKTLLDLLKASVPELHEGLMKIADAWDVGGQRAKALHDIWPTLPKIAIDHAVAEPAAKAGKVAVIPATFGWDDVGDFSSLADLIPAEKGEARILGDQSLVLTESQAGGLIVPAAGRTVACLGVDDVVVVDTPDALLITTRARSQDVKKIVARCKKQFPQLA</sequence>
<dbReference type="RefSeq" id="XP_025358259.1">
    <property type="nucleotide sequence ID" value="XM_025498368.1"/>
</dbReference>
<dbReference type="InterPro" id="IPR054566">
    <property type="entry name" value="ManC/GMP-like_b-helix"/>
</dbReference>
<dbReference type="InterPro" id="IPR005835">
    <property type="entry name" value="NTP_transferase_dom"/>
</dbReference>
<dbReference type="Gene3D" id="3.90.550.10">
    <property type="entry name" value="Spore Coat Polysaccharide Biosynthesis Protein SpsA, Chain A"/>
    <property type="match status" value="1"/>
</dbReference>
<dbReference type="OrthoDB" id="5594057at2759"/>
<evidence type="ECO:0000256" key="3">
    <source>
        <dbReference type="ARBA" id="ARBA00022741"/>
    </source>
</evidence>
<dbReference type="InterPro" id="IPR029044">
    <property type="entry name" value="Nucleotide-diphossugar_trans"/>
</dbReference>
<evidence type="ECO:0008006" key="10">
    <source>
        <dbReference type="Google" id="ProtNLM"/>
    </source>
</evidence>
<dbReference type="InterPro" id="IPR051161">
    <property type="entry name" value="Mannose-6P_isomerase_type2"/>
</dbReference>
<feature type="domain" description="Nucleotidyl transferase" evidence="6">
    <location>
        <begin position="152"/>
        <end position="433"/>
    </location>
</feature>
<evidence type="ECO:0000256" key="4">
    <source>
        <dbReference type="ARBA" id="ARBA00023134"/>
    </source>
</evidence>
<dbReference type="PANTHER" id="PTHR46390">
    <property type="entry name" value="MANNOSE-1-PHOSPHATE GUANYLYLTRANSFERASE"/>
    <property type="match status" value="1"/>
</dbReference>
<dbReference type="InParanoid" id="A0A316VJU7"/>
<feature type="domain" description="MannoseP isomerase/GMP-like beta-helix" evidence="7">
    <location>
        <begin position="457"/>
        <end position="501"/>
    </location>
</feature>
<dbReference type="Pfam" id="PF22640">
    <property type="entry name" value="ManC_GMP_beta-helix"/>
    <property type="match status" value="1"/>
</dbReference>
<feature type="compositionally biased region" description="Polar residues" evidence="5">
    <location>
        <begin position="35"/>
        <end position="45"/>
    </location>
</feature>